<name>A0AAD7D6Q8_MYCRO</name>
<feature type="compositionally biased region" description="Basic and acidic residues" evidence="1">
    <location>
        <begin position="1"/>
        <end position="17"/>
    </location>
</feature>
<dbReference type="AlphaFoldDB" id="A0AAD7D6Q8"/>
<evidence type="ECO:0000313" key="3">
    <source>
        <dbReference type="Proteomes" id="UP001221757"/>
    </source>
</evidence>
<evidence type="ECO:0000256" key="1">
    <source>
        <dbReference type="SAM" id="MobiDB-lite"/>
    </source>
</evidence>
<reference evidence="2" key="1">
    <citation type="submission" date="2023-03" db="EMBL/GenBank/DDBJ databases">
        <title>Massive genome expansion in bonnet fungi (Mycena s.s.) driven by repeated elements and novel gene families across ecological guilds.</title>
        <authorList>
            <consortium name="Lawrence Berkeley National Laboratory"/>
            <person name="Harder C.B."/>
            <person name="Miyauchi S."/>
            <person name="Viragh M."/>
            <person name="Kuo A."/>
            <person name="Thoen E."/>
            <person name="Andreopoulos B."/>
            <person name="Lu D."/>
            <person name="Skrede I."/>
            <person name="Drula E."/>
            <person name="Henrissat B."/>
            <person name="Morin E."/>
            <person name="Kohler A."/>
            <person name="Barry K."/>
            <person name="LaButti K."/>
            <person name="Morin E."/>
            <person name="Salamov A."/>
            <person name="Lipzen A."/>
            <person name="Mereny Z."/>
            <person name="Hegedus B."/>
            <person name="Baldrian P."/>
            <person name="Stursova M."/>
            <person name="Weitz H."/>
            <person name="Taylor A."/>
            <person name="Grigoriev I.V."/>
            <person name="Nagy L.G."/>
            <person name="Martin F."/>
            <person name="Kauserud H."/>
        </authorList>
    </citation>
    <scope>NUCLEOTIDE SEQUENCE</scope>
    <source>
        <strain evidence="2">CBHHK067</strain>
    </source>
</reference>
<comment type="caution">
    <text evidence="2">The sequence shown here is derived from an EMBL/GenBank/DDBJ whole genome shotgun (WGS) entry which is preliminary data.</text>
</comment>
<sequence length="230" mass="24500">MSRAASDTDDHTPRPDADAPPPSGGHLMPAEAAHHARAYSAADLRTFHCKRPEDVVEGQNMQVGNAVSAEGVGESLEMTSGAFVTSSHASPPRSTHALRLLLPHRSPVLLAPALFSFSLSSCYTSALFTRRPCAHPTHSPLIIIWHVIACLCFVVRALATGWSPNCIAHGDVVAPPIPPPPPSTLWFSLRKLCAGAMSSGGGELLARAIIHGDAGRVRQDIFYDLPRTPQ</sequence>
<evidence type="ECO:0000313" key="2">
    <source>
        <dbReference type="EMBL" id="KAJ7681588.1"/>
    </source>
</evidence>
<protein>
    <submittedName>
        <fullName evidence="2">Uncharacterized protein</fullName>
    </submittedName>
</protein>
<gene>
    <name evidence="2" type="ORF">B0H17DRAFT_1205716</name>
</gene>
<accession>A0AAD7D6Q8</accession>
<dbReference type="Proteomes" id="UP001221757">
    <property type="component" value="Unassembled WGS sequence"/>
</dbReference>
<proteinExistence type="predicted"/>
<keyword evidence="3" id="KW-1185">Reference proteome</keyword>
<organism evidence="2 3">
    <name type="scientific">Mycena rosella</name>
    <name type="common">Pink bonnet</name>
    <name type="synonym">Agaricus rosellus</name>
    <dbReference type="NCBI Taxonomy" id="1033263"/>
    <lineage>
        <taxon>Eukaryota</taxon>
        <taxon>Fungi</taxon>
        <taxon>Dikarya</taxon>
        <taxon>Basidiomycota</taxon>
        <taxon>Agaricomycotina</taxon>
        <taxon>Agaricomycetes</taxon>
        <taxon>Agaricomycetidae</taxon>
        <taxon>Agaricales</taxon>
        <taxon>Marasmiineae</taxon>
        <taxon>Mycenaceae</taxon>
        <taxon>Mycena</taxon>
    </lineage>
</organism>
<dbReference type="EMBL" id="JARKIE010000116">
    <property type="protein sequence ID" value="KAJ7681588.1"/>
    <property type="molecule type" value="Genomic_DNA"/>
</dbReference>
<feature type="region of interest" description="Disordered" evidence="1">
    <location>
        <begin position="1"/>
        <end position="29"/>
    </location>
</feature>